<reference evidence="1" key="1">
    <citation type="submission" date="2021-06" db="EMBL/GenBank/DDBJ databases">
        <authorList>
            <person name="Kallberg Y."/>
            <person name="Tangrot J."/>
            <person name="Rosling A."/>
        </authorList>
    </citation>
    <scope>NUCLEOTIDE SEQUENCE</scope>
    <source>
        <strain evidence="1">IL203A</strain>
    </source>
</reference>
<evidence type="ECO:0000313" key="1">
    <source>
        <dbReference type="EMBL" id="CAG8704257.1"/>
    </source>
</evidence>
<dbReference type="Proteomes" id="UP000789702">
    <property type="component" value="Unassembled WGS sequence"/>
</dbReference>
<sequence>MDNFDIKWNSPLCQKCWANRCDVIKYPEYEKYCKKCIHRRVEFIVGTERKKISTNINILLKKFPNSLFSHLIEDVFQNERVFEIPRNFYHLEEIERVLQGQELPENINITLNNELWYFTGEEHITPFESENICNCGNLKQKKYRNCKTCQENLVKERAAWCFKCNKNKVNWDWKTKKYFNNCQTCGNRKLCNLCKRNKPEWNHKKKIYYEIYTSFINCPNCRYEISEDEIENIVKQIKLQNELRRKRKHNITNELNNLKIEDFDKGQEDEIKTLQTTIKRRRTRLLNEYKKNLAKLNDDEKKQIEIINKKYIQKKADIDERIKKREHELQSEDNFEDVIEEEITAKRQRRNTENIVILDEEIRNN</sequence>
<dbReference type="EMBL" id="CAJVPU010027598">
    <property type="protein sequence ID" value="CAG8704257.1"/>
    <property type="molecule type" value="Genomic_DNA"/>
</dbReference>
<keyword evidence="2" id="KW-1185">Reference proteome</keyword>
<gene>
    <name evidence="1" type="ORF">DHETER_LOCUS11914</name>
</gene>
<comment type="caution">
    <text evidence="1">The sequence shown here is derived from an EMBL/GenBank/DDBJ whole genome shotgun (WGS) entry which is preliminary data.</text>
</comment>
<feature type="non-terminal residue" evidence="1">
    <location>
        <position position="365"/>
    </location>
</feature>
<proteinExistence type="predicted"/>
<organism evidence="1 2">
    <name type="scientific">Dentiscutata heterogama</name>
    <dbReference type="NCBI Taxonomy" id="1316150"/>
    <lineage>
        <taxon>Eukaryota</taxon>
        <taxon>Fungi</taxon>
        <taxon>Fungi incertae sedis</taxon>
        <taxon>Mucoromycota</taxon>
        <taxon>Glomeromycotina</taxon>
        <taxon>Glomeromycetes</taxon>
        <taxon>Diversisporales</taxon>
        <taxon>Gigasporaceae</taxon>
        <taxon>Dentiscutata</taxon>
    </lineage>
</organism>
<name>A0ACA9PCX9_9GLOM</name>
<accession>A0ACA9PCX9</accession>
<evidence type="ECO:0000313" key="2">
    <source>
        <dbReference type="Proteomes" id="UP000789702"/>
    </source>
</evidence>
<protein>
    <submittedName>
        <fullName evidence="1">393_t:CDS:1</fullName>
    </submittedName>
</protein>